<evidence type="ECO:0008006" key="3">
    <source>
        <dbReference type="Google" id="ProtNLM"/>
    </source>
</evidence>
<dbReference type="Gene3D" id="3.30.70.2590">
    <property type="match status" value="1"/>
</dbReference>
<dbReference type="OrthoDB" id="6078279at2"/>
<keyword evidence="2" id="KW-1185">Reference proteome</keyword>
<dbReference type="Pfam" id="PF03500">
    <property type="entry name" value="Cellsynth_D"/>
    <property type="match status" value="1"/>
</dbReference>
<dbReference type="KEGG" id="psu:Psesu_2417"/>
<evidence type="ECO:0000313" key="1">
    <source>
        <dbReference type="EMBL" id="ADV28249.1"/>
    </source>
</evidence>
<organism evidence="1 2">
    <name type="scientific">Pseudoxanthomonas suwonensis (strain 11-1)</name>
    <dbReference type="NCBI Taxonomy" id="743721"/>
    <lineage>
        <taxon>Bacteria</taxon>
        <taxon>Pseudomonadati</taxon>
        <taxon>Pseudomonadota</taxon>
        <taxon>Gammaproteobacteria</taxon>
        <taxon>Lysobacterales</taxon>
        <taxon>Lysobacteraceae</taxon>
        <taxon>Pseudoxanthomonas</taxon>
    </lineage>
</organism>
<dbReference type="GO" id="GO:0030244">
    <property type="term" value="P:cellulose biosynthetic process"/>
    <property type="evidence" value="ECO:0007669"/>
    <property type="project" value="InterPro"/>
</dbReference>
<dbReference type="HOGENOM" id="CLU_131913_1_0_6"/>
<dbReference type="Proteomes" id="UP000008632">
    <property type="component" value="Chromosome"/>
</dbReference>
<sequence length="152" mass="16903">MTPDDLLDHYRTRSCAPQWRGFMRALCDELEHGLDEEDRARLMARLGERFAGDHPLPEVPTLDALQTAANAVWAPIEWGRAEFEEMEDRVLIRHFASPLAAAGGAGRPWLAAFLEGVYRAWFRAAGTASVLDVACTHADANHVDSFVLSRVS</sequence>
<dbReference type="InterPro" id="IPR022798">
    <property type="entry name" value="BcsD_bac"/>
</dbReference>
<dbReference type="eggNOG" id="ENOG50330JF">
    <property type="taxonomic scope" value="Bacteria"/>
</dbReference>
<protein>
    <recommendedName>
        <fullName evidence="3">Cellulose synthase</fullName>
    </recommendedName>
</protein>
<dbReference type="STRING" id="743721.Psesu_2417"/>
<dbReference type="AlphaFoldDB" id="E6WVQ0"/>
<proteinExistence type="predicted"/>
<reference evidence="1 2" key="1">
    <citation type="submission" date="2011-01" db="EMBL/GenBank/DDBJ databases">
        <title>Complete sequence of Pseudoxanthomonas suwonensis 11-1.</title>
        <authorList>
            <consortium name="US DOE Joint Genome Institute"/>
            <person name="Lucas S."/>
            <person name="Copeland A."/>
            <person name="Lapidus A."/>
            <person name="Cheng J.-F."/>
            <person name="Goodwin L."/>
            <person name="Pitluck S."/>
            <person name="Teshima H."/>
            <person name="Detter J.C."/>
            <person name="Han C."/>
            <person name="Tapia R."/>
            <person name="Land M."/>
            <person name="Hauser L."/>
            <person name="Kyrpides N."/>
            <person name="Ivanova N."/>
            <person name="Ovchinnikova G."/>
            <person name="Siebers A.K."/>
            <person name="Allgaier M."/>
            <person name="Thelen M.P."/>
            <person name="Hugenholtz P."/>
            <person name="Gladden J."/>
            <person name="Woyke T."/>
        </authorList>
    </citation>
    <scope>NUCLEOTIDE SEQUENCE [LARGE SCALE GENOMIC DNA]</scope>
    <source>
        <strain evidence="2">11-1</strain>
    </source>
</reference>
<accession>E6WVQ0</accession>
<gene>
    <name evidence="1" type="ordered locus">Psesu_2417</name>
</gene>
<dbReference type="InterPro" id="IPR038470">
    <property type="entry name" value="Cellsynth_D_sf"/>
</dbReference>
<dbReference type="RefSeq" id="WP_013536076.1">
    <property type="nucleotide sequence ID" value="NC_014924.1"/>
</dbReference>
<name>E6WVQ0_PSEUU</name>
<dbReference type="EMBL" id="CP002446">
    <property type="protein sequence ID" value="ADV28249.1"/>
    <property type="molecule type" value="Genomic_DNA"/>
</dbReference>
<evidence type="ECO:0000313" key="2">
    <source>
        <dbReference type="Proteomes" id="UP000008632"/>
    </source>
</evidence>